<gene>
    <name evidence="2" type="ORF">MAMC_00116</name>
</gene>
<evidence type="ECO:0000313" key="3">
    <source>
        <dbReference type="Proteomes" id="UP000381693"/>
    </source>
</evidence>
<comment type="caution">
    <text evidence="2">The sequence shown here is derived from an EMBL/GenBank/DDBJ whole genome shotgun (WGS) entry which is preliminary data.</text>
</comment>
<keyword evidence="3" id="KW-1185">Reference proteome</keyword>
<evidence type="ECO:0000313" key="2">
    <source>
        <dbReference type="EMBL" id="VVM04552.1"/>
    </source>
</evidence>
<name>A0A5E6M4Q1_9BACT</name>
<reference evidence="2" key="1">
    <citation type="submission" date="2019-09" db="EMBL/GenBank/DDBJ databases">
        <authorList>
            <person name="Cremers G."/>
        </authorList>
    </citation>
    <scope>NUCLEOTIDE SEQUENCE [LARGE SCALE GENOMIC DNA]</scope>
    <source>
        <strain evidence="2">3B</strain>
    </source>
</reference>
<feature type="domain" description="Transposase IS204/IS1001/IS1096/IS1165 DDE" evidence="1">
    <location>
        <begin position="1"/>
        <end position="32"/>
    </location>
</feature>
<dbReference type="EMBL" id="CABFUZ020000016">
    <property type="protein sequence ID" value="VVM04552.1"/>
    <property type="molecule type" value="Genomic_DNA"/>
</dbReference>
<organism evidence="2 3">
    <name type="scientific">Methylacidimicrobium cyclopophantes</name>
    <dbReference type="NCBI Taxonomy" id="1041766"/>
    <lineage>
        <taxon>Bacteria</taxon>
        <taxon>Pseudomonadati</taxon>
        <taxon>Verrucomicrobiota</taxon>
        <taxon>Methylacidimicrobium</taxon>
    </lineage>
</organism>
<accession>A0A5E6M4Q1</accession>
<proteinExistence type="predicted"/>
<protein>
    <recommendedName>
        <fullName evidence="1">Transposase IS204/IS1001/IS1096/IS1165 DDE domain-containing protein</fullName>
    </recommendedName>
</protein>
<sequence length="93" mass="10249">MSNGLIEAIHGLIQLAKRMARAFRSFRYLRIAAFLKADKLTLDVPALPTENSEEAFFAPCLPFPRLLSLLAGSRLDGGEPFSKKSEGFLHNAS</sequence>
<evidence type="ECO:0000259" key="1">
    <source>
        <dbReference type="Pfam" id="PF01610"/>
    </source>
</evidence>
<dbReference type="AlphaFoldDB" id="A0A5E6M4Q1"/>
<dbReference type="InterPro" id="IPR002560">
    <property type="entry name" value="Transposase_DDE"/>
</dbReference>
<dbReference type="Proteomes" id="UP000381693">
    <property type="component" value="Unassembled WGS sequence"/>
</dbReference>
<dbReference type="Pfam" id="PF01610">
    <property type="entry name" value="DDE_Tnp_ISL3"/>
    <property type="match status" value="1"/>
</dbReference>